<reference evidence="1" key="1">
    <citation type="submission" date="2022-04" db="EMBL/GenBank/DDBJ databases">
        <title>Genome of the entomopathogenic fungus Entomophthora muscae.</title>
        <authorList>
            <person name="Elya C."/>
            <person name="Lovett B.R."/>
            <person name="Lee E."/>
            <person name="Macias A.M."/>
            <person name="Hajek A.E."/>
            <person name="De Bivort B.L."/>
            <person name="Kasson M.T."/>
            <person name="De Fine Licht H.H."/>
            <person name="Stajich J.E."/>
        </authorList>
    </citation>
    <scope>NUCLEOTIDE SEQUENCE</scope>
    <source>
        <strain evidence="1">Berkeley</strain>
    </source>
</reference>
<dbReference type="EMBL" id="QTSX02004639">
    <property type="protein sequence ID" value="KAJ9063805.1"/>
    <property type="molecule type" value="Genomic_DNA"/>
</dbReference>
<protein>
    <submittedName>
        <fullName evidence="1">Uncharacterized protein</fullName>
    </submittedName>
</protein>
<evidence type="ECO:0000313" key="2">
    <source>
        <dbReference type="Proteomes" id="UP001165960"/>
    </source>
</evidence>
<gene>
    <name evidence="1" type="ORF">DSO57_1037027</name>
</gene>
<organism evidence="1 2">
    <name type="scientific">Entomophthora muscae</name>
    <dbReference type="NCBI Taxonomy" id="34485"/>
    <lineage>
        <taxon>Eukaryota</taxon>
        <taxon>Fungi</taxon>
        <taxon>Fungi incertae sedis</taxon>
        <taxon>Zoopagomycota</taxon>
        <taxon>Entomophthoromycotina</taxon>
        <taxon>Entomophthoromycetes</taxon>
        <taxon>Entomophthorales</taxon>
        <taxon>Entomophthoraceae</taxon>
        <taxon>Entomophthora</taxon>
    </lineage>
</organism>
<comment type="caution">
    <text evidence="1">The sequence shown here is derived from an EMBL/GenBank/DDBJ whole genome shotgun (WGS) entry which is preliminary data.</text>
</comment>
<accession>A0ACC2SN73</accession>
<evidence type="ECO:0000313" key="1">
    <source>
        <dbReference type="EMBL" id="KAJ9063805.1"/>
    </source>
</evidence>
<keyword evidence="2" id="KW-1185">Reference proteome</keyword>
<sequence>MTIFFKHEPGKTEIGFDVDCNTKRVRAGVVTKKDAVSFSIDFTKNHPVPGREILNAEKMQVKISLGRPSQIMQAAIISDEYDSEINHVGSNVETPAQVDSAGPDMQTEKDYVIPENFQSCQDEKANLPMIPLRHTAPK</sequence>
<proteinExistence type="predicted"/>
<dbReference type="Proteomes" id="UP001165960">
    <property type="component" value="Unassembled WGS sequence"/>
</dbReference>
<name>A0ACC2SN73_9FUNG</name>